<evidence type="ECO:0000313" key="8">
    <source>
        <dbReference type="Proteomes" id="UP000537989"/>
    </source>
</evidence>
<keyword evidence="2" id="KW-0285">Flavoprotein</keyword>
<dbReference type="GO" id="GO:0016491">
    <property type="term" value="F:oxidoreductase activity"/>
    <property type="evidence" value="ECO:0007669"/>
    <property type="project" value="UniProtKB-KW"/>
</dbReference>
<accession>A0AAN6BZE1</accession>
<dbReference type="Gene3D" id="3.40.462.20">
    <property type="match status" value="1"/>
</dbReference>
<dbReference type="InterPro" id="IPR006094">
    <property type="entry name" value="Oxid_FAD_bind_N"/>
</dbReference>
<proteinExistence type="inferred from homology"/>
<dbReference type="Gene3D" id="3.30.43.10">
    <property type="entry name" value="Uridine Diphospho-n-acetylenolpyruvylglucosamine Reductase, domain 2"/>
    <property type="match status" value="1"/>
</dbReference>
<dbReference type="PROSITE" id="PS00862">
    <property type="entry name" value="OX2_COVAL_FAD"/>
    <property type="match status" value="1"/>
</dbReference>
<dbReference type="Proteomes" id="UP000537989">
    <property type="component" value="Unassembled WGS sequence"/>
</dbReference>
<dbReference type="AlphaFoldDB" id="A0AAN6BZE1"/>
<dbReference type="EMBL" id="JAAMOD010000164">
    <property type="protein sequence ID" value="KAF5237123.1"/>
    <property type="molecule type" value="Genomic_DNA"/>
</dbReference>
<dbReference type="InterPro" id="IPR050416">
    <property type="entry name" value="FAD-linked_Oxidoreductase"/>
</dbReference>
<evidence type="ECO:0000256" key="2">
    <source>
        <dbReference type="ARBA" id="ARBA00022630"/>
    </source>
</evidence>
<feature type="transmembrane region" description="Helical" evidence="5">
    <location>
        <begin position="680"/>
        <end position="700"/>
    </location>
</feature>
<keyword evidence="8" id="KW-1185">Reference proteome</keyword>
<sequence>MSQSTTTKPSANKDEYCFIRQVYLRGHLAPAFPPPAKQCTRCRKSFQSVRTMCLPCLRAISFEKECDAKDRKRDTFLDNCKTCEKTTLHLGPDWCTVCYADPDDPDNTFPVYCEECVVQNDIPNRVMDDKGGFVEMLKVNSLWCVQFSGLEALKCEFFVPDDNTPELSRWSDTEISRPYLVVTPKTESDIQEAVRIAKDNKLTVLAAGGGHGTFVSVGSSTLYLDLKNFKTIDLNKDEGRVRVGGGVVVGEVVKALADAGYYTPVPSSDAVGFVGCVLGGGSGILSGLHGWMIDNAVSFRVITATGRIVEVSSESEGEELTLFNAFCGAGHGLGVVTEVTVSAFPIAKLNMEDDKIWTRTLVFPAPAIDVAVETFLDLRKPLPEGYVTMVFTRSPPGTPAAGAPIIVLGYTFFGPAAKAEKEAALLFEDGIVGRAVVKRTDFVPFASINAKHEAYNYHGGHKAIASCRLYKTNPKAIKSTFEKWTTATQEYPDAQQSPLIISASNTDKSVAAAGDNFIDARDRPLVALAIVIAEKEETSQAFVDVLDGIVTGLRKIDEGAGPRSFANNWKFETDVNEMFSEDMFERLRVVKKTWDEEGVFWSPYFNSCCCESVEAEAAPTLAAAAPTDSERVVWHASPGLVIAISFTSVVVVHVTHLYVHLRTTYTELIRKGHDTRNWTLTNHIQLATRYFAVVVLWYGAPFTMMSPKSRLKRETTYRGKKEPYDIPKTGVVVQLGCGQGLLIGLVFRIPYRVLNPSAWVKLEAQPIDEIAQRCDVRLIALDRPGFGLSSPNPDYRIIDWPQDVAELAKAKDITEFSVFGLSGGGPFALACAFALPKRTLTSVGLFASAPPWEAGVQHVDYSRRILRFCAINCPKLLTGALDALIRLVRWIVLSGPAIKRIGTWLDAQDAKEKPGIEITKSHAERVEDLVNMLLDEPFRQGANGTVHETKLLTSQDWGFKLEDVDYDRVQIWHGVKDTNASIAMIRYMAEHVPNCELNEFDEDTHYTMYKHIEPALRSLVKTEEKNEK</sequence>
<reference evidence="7 8" key="1">
    <citation type="submission" date="2020-02" db="EMBL/GenBank/DDBJ databases">
        <title>Identification and distribution of gene clusters putatively required for synthesis of sphingolipid metabolism inhibitors in phylogenetically diverse species of the filamentous fungus Fusarium.</title>
        <authorList>
            <person name="Kim H.-S."/>
            <person name="Busman M."/>
            <person name="Brown D.W."/>
            <person name="Divon H."/>
            <person name="Uhlig S."/>
            <person name="Proctor R.H."/>
        </authorList>
    </citation>
    <scope>NUCLEOTIDE SEQUENCE [LARGE SCALE GENOMIC DNA]</scope>
    <source>
        <strain evidence="7 8">NRRL 2903</strain>
    </source>
</reference>
<dbReference type="PANTHER" id="PTHR42973:SF7">
    <property type="entry name" value="FAD-BINDING PCMH-TYPE DOMAIN-CONTAINING PROTEIN"/>
    <property type="match status" value="1"/>
</dbReference>
<organism evidence="7 8">
    <name type="scientific">Fusarium austroamericanum</name>
    <dbReference type="NCBI Taxonomy" id="282268"/>
    <lineage>
        <taxon>Eukaryota</taxon>
        <taxon>Fungi</taxon>
        <taxon>Dikarya</taxon>
        <taxon>Ascomycota</taxon>
        <taxon>Pezizomycotina</taxon>
        <taxon>Sordariomycetes</taxon>
        <taxon>Hypocreomycetidae</taxon>
        <taxon>Hypocreales</taxon>
        <taxon>Nectriaceae</taxon>
        <taxon>Fusarium</taxon>
    </lineage>
</organism>
<dbReference type="InterPro" id="IPR016166">
    <property type="entry name" value="FAD-bd_PCMH"/>
</dbReference>
<comment type="similarity">
    <text evidence="1">Belongs to the oxygen-dependent FAD-linked oxidoreductase family.</text>
</comment>
<dbReference type="Gene3D" id="3.30.465.10">
    <property type="match status" value="1"/>
</dbReference>
<feature type="domain" description="FAD-binding PCMH-type" evidence="6">
    <location>
        <begin position="174"/>
        <end position="346"/>
    </location>
</feature>
<dbReference type="PROSITE" id="PS51387">
    <property type="entry name" value="FAD_PCMH"/>
    <property type="match status" value="1"/>
</dbReference>
<evidence type="ECO:0000313" key="7">
    <source>
        <dbReference type="EMBL" id="KAF5237123.1"/>
    </source>
</evidence>
<name>A0AAN6BZE1_FUSAU</name>
<evidence type="ECO:0000259" key="6">
    <source>
        <dbReference type="PROSITE" id="PS51387"/>
    </source>
</evidence>
<dbReference type="Gene3D" id="3.40.50.1820">
    <property type="entry name" value="alpha/beta hydrolase"/>
    <property type="match status" value="1"/>
</dbReference>
<evidence type="ECO:0000256" key="3">
    <source>
        <dbReference type="ARBA" id="ARBA00022827"/>
    </source>
</evidence>
<evidence type="ECO:0000256" key="4">
    <source>
        <dbReference type="ARBA" id="ARBA00023002"/>
    </source>
</evidence>
<keyword evidence="5" id="KW-0472">Membrane</keyword>
<dbReference type="SUPFAM" id="SSF53474">
    <property type="entry name" value="alpha/beta-Hydrolases"/>
    <property type="match status" value="1"/>
</dbReference>
<keyword evidence="5" id="KW-1133">Transmembrane helix</keyword>
<dbReference type="SUPFAM" id="SSF56176">
    <property type="entry name" value="FAD-binding/transporter-associated domain-like"/>
    <property type="match status" value="1"/>
</dbReference>
<dbReference type="InterPro" id="IPR016169">
    <property type="entry name" value="FAD-bd_PCMH_sub2"/>
</dbReference>
<feature type="transmembrane region" description="Helical" evidence="5">
    <location>
        <begin position="639"/>
        <end position="659"/>
    </location>
</feature>
<keyword evidence="5" id="KW-0812">Transmembrane</keyword>
<evidence type="ECO:0000256" key="5">
    <source>
        <dbReference type="SAM" id="Phobius"/>
    </source>
</evidence>
<dbReference type="InterPro" id="IPR016167">
    <property type="entry name" value="FAD-bd_PCMH_sub1"/>
</dbReference>
<dbReference type="GO" id="GO:0071949">
    <property type="term" value="F:FAD binding"/>
    <property type="evidence" value="ECO:0007669"/>
    <property type="project" value="InterPro"/>
</dbReference>
<dbReference type="Pfam" id="PF01565">
    <property type="entry name" value="FAD_binding_4"/>
    <property type="match status" value="1"/>
</dbReference>
<keyword evidence="4" id="KW-0560">Oxidoreductase</keyword>
<dbReference type="PANTHER" id="PTHR42973">
    <property type="entry name" value="BINDING OXIDOREDUCTASE, PUTATIVE (AFU_ORTHOLOGUE AFUA_1G17690)-RELATED"/>
    <property type="match status" value="1"/>
</dbReference>
<evidence type="ECO:0000256" key="1">
    <source>
        <dbReference type="ARBA" id="ARBA00005466"/>
    </source>
</evidence>
<protein>
    <recommendedName>
        <fullName evidence="6">FAD-binding PCMH-type domain-containing protein</fullName>
    </recommendedName>
</protein>
<comment type="caution">
    <text evidence="7">The sequence shown here is derived from an EMBL/GenBank/DDBJ whole genome shotgun (WGS) entry which is preliminary data.</text>
</comment>
<dbReference type="InterPro" id="IPR036318">
    <property type="entry name" value="FAD-bd_PCMH-like_sf"/>
</dbReference>
<dbReference type="InterPro" id="IPR029058">
    <property type="entry name" value="AB_hydrolase_fold"/>
</dbReference>
<keyword evidence="3" id="KW-0274">FAD</keyword>
<dbReference type="InterPro" id="IPR006093">
    <property type="entry name" value="Oxy_OxRdtase_FAD_BS"/>
</dbReference>
<gene>
    <name evidence="7" type="ORF">FAUST_6263</name>
</gene>